<evidence type="ECO:0000256" key="1">
    <source>
        <dbReference type="SAM" id="MobiDB-lite"/>
    </source>
</evidence>
<keyword evidence="4" id="KW-1185">Reference proteome</keyword>
<protein>
    <submittedName>
        <fullName evidence="3">Uncharacterized protein</fullName>
    </submittedName>
</protein>
<evidence type="ECO:0000313" key="2">
    <source>
        <dbReference type="EMBL" id="GGZ77320.1"/>
    </source>
</evidence>
<gene>
    <name evidence="3" type="ORF">CP968_12440</name>
    <name evidence="2" type="ORF">GCM10010371_41380</name>
</gene>
<dbReference type="AlphaFoldDB" id="A0A5P2UQM6"/>
<dbReference type="Proteomes" id="UP000634660">
    <property type="component" value="Unassembled WGS sequence"/>
</dbReference>
<feature type="region of interest" description="Disordered" evidence="1">
    <location>
        <begin position="1"/>
        <end position="40"/>
    </location>
</feature>
<accession>A0A5P2UQM6</accession>
<sequence>MHGGEIRPRGLRSPRARTGAVRARSSRGRPARQGGAGADGRAVALRHARARAVLDGIAFRTNLRRPGARGA</sequence>
<reference evidence="3 4" key="2">
    <citation type="submission" date="2017-09" db="EMBL/GenBank/DDBJ databases">
        <authorList>
            <person name="Lee N."/>
            <person name="Cho B.-K."/>
        </authorList>
    </citation>
    <scope>NUCLEOTIDE SEQUENCE [LARGE SCALE GENOMIC DNA]</scope>
    <source>
        <strain evidence="3 4">ATCC 27467</strain>
    </source>
</reference>
<dbReference type="KEGG" id="ssub:CP968_12440"/>
<dbReference type="EMBL" id="CP023701">
    <property type="protein sequence ID" value="QEU78997.1"/>
    <property type="molecule type" value="Genomic_DNA"/>
</dbReference>
<name>A0A5P2UQM6_9ACTN</name>
<dbReference type="Proteomes" id="UP000326831">
    <property type="component" value="Chromosome"/>
</dbReference>
<evidence type="ECO:0000313" key="3">
    <source>
        <dbReference type="EMBL" id="QEU78997.1"/>
    </source>
</evidence>
<proteinExistence type="predicted"/>
<dbReference type="EMBL" id="BMVX01000015">
    <property type="protein sequence ID" value="GGZ77320.1"/>
    <property type="molecule type" value="Genomic_DNA"/>
</dbReference>
<organism evidence="3 4">
    <name type="scientific">Streptomyces subrutilus</name>
    <dbReference type="NCBI Taxonomy" id="36818"/>
    <lineage>
        <taxon>Bacteria</taxon>
        <taxon>Bacillati</taxon>
        <taxon>Actinomycetota</taxon>
        <taxon>Actinomycetes</taxon>
        <taxon>Kitasatosporales</taxon>
        <taxon>Streptomycetaceae</taxon>
        <taxon>Streptomyces</taxon>
    </lineage>
</organism>
<evidence type="ECO:0000313" key="4">
    <source>
        <dbReference type="Proteomes" id="UP000326831"/>
    </source>
</evidence>
<reference evidence="2" key="3">
    <citation type="submission" date="2020-09" db="EMBL/GenBank/DDBJ databases">
        <authorList>
            <person name="Sun Q."/>
            <person name="Ohkuma M."/>
        </authorList>
    </citation>
    <scope>NUCLEOTIDE SEQUENCE</scope>
    <source>
        <strain evidence="2">JCM 4834</strain>
    </source>
</reference>
<reference evidence="2" key="1">
    <citation type="journal article" date="2014" name="Int. J. Syst. Evol. Microbiol.">
        <title>Complete genome sequence of Corynebacterium casei LMG S-19264T (=DSM 44701T), isolated from a smear-ripened cheese.</title>
        <authorList>
            <consortium name="US DOE Joint Genome Institute (JGI-PGF)"/>
            <person name="Walter F."/>
            <person name="Albersmeier A."/>
            <person name="Kalinowski J."/>
            <person name="Ruckert C."/>
        </authorList>
    </citation>
    <scope>NUCLEOTIDE SEQUENCE</scope>
    <source>
        <strain evidence="2">JCM 4834</strain>
    </source>
</reference>